<dbReference type="EMBL" id="QBKT01000001">
    <property type="protein sequence ID" value="PTX63958.1"/>
    <property type="molecule type" value="Genomic_DNA"/>
</dbReference>
<keyword evidence="1" id="KW-0472">Membrane</keyword>
<dbReference type="Pfam" id="PF19578">
    <property type="entry name" value="DUF6090"/>
    <property type="match status" value="1"/>
</dbReference>
<gene>
    <name evidence="2" type="ORF">C8N46_101568</name>
</gene>
<name>A0A2T6C6K1_9FLAO</name>
<reference evidence="2 3" key="1">
    <citation type="submission" date="2018-04" db="EMBL/GenBank/DDBJ databases">
        <title>Genomic Encyclopedia of Archaeal and Bacterial Type Strains, Phase II (KMG-II): from individual species to whole genera.</title>
        <authorList>
            <person name="Goeker M."/>
        </authorList>
    </citation>
    <scope>NUCLEOTIDE SEQUENCE [LARGE SCALE GENOMIC DNA]</scope>
    <source>
        <strain evidence="2 3">DSM 25731</strain>
    </source>
</reference>
<keyword evidence="1" id="KW-0812">Transmembrane</keyword>
<dbReference type="Proteomes" id="UP000244090">
    <property type="component" value="Unassembled WGS sequence"/>
</dbReference>
<evidence type="ECO:0000313" key="3">
    <source>
        <dbReference type="Proteomes" id="UP000244090"/>
    </source>
</evidence>
<proteinExistence type="predicted"/>
<keyword evidence="1" id="KW-1133">Transmembrane helix</keyword>
<accession>A0A2T6C6K1</accession>
<evidence type="ECO:0000256" key="1">
    <source>
        <dbReference type="SAM" id="Phobius"/>
    </source>
</evidence>
<dbReference type="AlphaFoldDB" id="A0A2T6C6K1"/>
<comment type="caution">
    <text evidence="2">The sequence shown here is derived from an EMBL/GenBank/DDBJ whole genome shotgun (WGS) entry which is preliminary data.</text>
</comment>
<keyword evidence="3" id="KW-1185">Reference proteome</keyword>
<dbReference type="OrthoDB" id="1414794at2"/>
<dbReference type="InterPro" id="IPR045749">
    <property type="entry name" value="DUF6090"/>
</dbReference>
<sequence length="241" mass="28865">MKLFRNKRSKLLKKKEIASYIAYAIGEIILVVIGILIAVSLNNWNERRKEKAKLLNIYSIVQDDLENDIKEIDKMFSYYDLAEPLFNKILKDSIKAVDYAFNPQYIAIMIGFPEITFNKRGYNQLEAFNTDKFQDSLPTQIIEFYTERLREIKIDDDMRSEDIKENYSHFKKNYEWWSSVINFRPTKEFIDYALNDPDYKNRIATTHFMAYKIFLPELKIFKTRAEKIMKEIEKRIAEKED</sequence>
<feature type="transmembrane region" description="Helical" evidence="1">
    <location>
        <begin position="20"/>
        <end position="41"/>
    </location>
</feature>
<evidence type="ECO:0000313" key="2">
    <source>
        <dbReference type="EMBL" id="PTX63958.1"/>
    </source>
</evidence>
<organism evidence="2 3">
    <name type="scientific">Kordia periserrulae</name>
    <dbReference type="NCBI Taxonomy" id="701523"/>
    <lineage>
        <taxon>Bacteria</taxon>
        <taxon>Pseudomonadati</taxon>
        <taxon>Bacteroidota</taxon>
        <taxon>Flavobacteriia</taxon>
        <taxon>Flavobacteriales</taxon>
        <taxon>Flavobacteriaceae</taxon>
        <taxon>Kordia</taxon>
    </lineage>
</organism>
<protein>
    <submittedName>
        <fullName evidence="2">Uncharacterized protein</fullName>
    </submittedName>
</protein>